<sequence>MAARRFPVGAGRTAVTRRTHLQFDRTAANRENAERQRANDILKAASAFATELDPTRGRLGATEHGRGLLVVNRLSVNRGHRRDGDRGTVWAQVRRA</sequence>
<organism evidence="1 2">
    <name type="scientific">Saccharothrix longispora</name>
    <dbReference type="NCBI Taxonomy" id="33920"/>
    <lineage>
        <taxon>Bacteria</taxon>
        <taxon>Bacillati</taxon>
        <taxon>Actinomycetota</taxon>
        <taxon>Actinomycetes</taxon>
        <taxon>Pseudonocardiales</taxon>
        <taxon>Pseudonocardiaceae</taxon>
        <taxon>Saccharothrix</taxon>
    </lineage>
</organism>
<protein>
    <submittedName>
        <fullName evidence="1">Uncharacterized protein</fullName>
    </submittedName>
</protein>
<comment type="caution">
    <text evidence="1">The sequence shown here is derived from an EMBL/GenBank/DDBJ whole genome shotgun (WGS) entry which is preliminary data.</text>
</comment>
<gene>
    <name evidence="1" type="ORF">J2S66_001781</name>
</gene>
<evidence type="ECO:0000313" key="1">
    <source>
        <dbReference type="EMBL" id="MDR6593397.1"/>
    </source>
</evidence>
<evidence type="ECO:0000313" key="2">
    <source>
        <dbReference type="Proteomes" id="UP001268819"/>
    </source>
</evidence>
<reference evidence="1 2" key="1">
    <citation type="submission" date="2023-07" db="EMBL/GenBank/DDBJ databases">
        <title>Sequencing the genomes of 1000 actinobacteria strains.</title>
        <authorList>
            <person name="Klenk H.-P."/>
        </authorList>
    </citation>
    <scope>NUCLEOTIDE SEQUENCE [LARGE SCALE GENOMIC DNA]</scope>
    <source>
        <strain evidence="1 2">DSM 43749</strain>
    </source>
</reference>
<dbReference type="RefSeq" id="WP_310306073.1">
    <property type="nucleotide sequence ID" value="NZ_BAAAXB010000001.1"/>
</dbReference>
<keyword evidence="2" id="KW-1185">Reference proteome</keyword>
<name>A0ABU1PRX5_9PSEU</name>
<dbReference type="EMBL" id="JAVDSG010000001">
    <property type="protein sequence ID" value="MDR6593397.1"/>
    <property type="molecule type" value="Genomic_DNA"/>
</dbReference>
<proteinExistence type="predicted"/>
<dbReference type="Proteomes" id="UP001268819">
    <property type="component" value="Unassembled WGS sequence"/>
</dbReference>
<accession>A0ABU1PRX5</accession>